<organism evidence="2 3">
    <name type="scientific">Xylanimonas protaetiae</name>
    <dbReference type="NCBI Taxonomy" id="2509457"/>
    <lineage>
        <taxon>Bacteria</taxon>
        <taxon>Bacillati</taxon>
        <taxon>Actinomycetota</taxon>
        <taxon>Actinomycetes</taxon>
        <taxon>Micrococcales</taxon>
        <taxon>Promicromonosporaceae</taxon>
        <taxon>Xylanimonas</taxon>
    </lineage>
</organism>
<gene>
    <name evidence="2" type="ORF">ET471_14570</name>
</gene>
<keyword evidence="3" id="KW-1185">Reference proteome</keyword>
<dbReference type="AlphaFoldDB" id="A0A4P6FC48"/>
<dbReference type="RefSeq" id="WP_129189489.1">
    <property type="nucleotide sequence ID" value="NZ_CP035493.1"/>
</dbReference>
<name>A0A4P6FC48_9MICO</name>
<dbReference type="Proteomes" id="UP000292118">
    <property type="component" value="Chromosome"/>
</dbReference>
<reference evidence="2 3" key="1">
    <citation type="submission" date="2019-01" db="EMBL/GenBank/DDBJ databases">
        <title>Genome sequencing of strain FW10M-9.</title>
        <authorList>
            <person name="Heo J."/>
            <person name="Kim S.-J."/>
            <person name="Kim J.-S."/>
            <person name="Hong S.-B."/>
            <person name="Kwon S.-W."/>
        </authorList>
    </citation>
    <scope>NUCLEOTIDE SEQUENCE [LARGE SCALE GENOMIC DNA]</scope>
    <source>
        <strain evidence="2 3">FW10M-9</strain>
    </source>
</reference>
<dbReference type="KEGG" id="xya:ET471_14570"/>
<evidence type="ECO:0000256" key="1">
    <source>
        <dbReference type="SAM" id="MobiDB-lite"/>
    </source>
</evidence>
<feature type="compositionally biased region" description="Acidic residues" evidence="1">
    <location>
        <begin position="107"/>
        <end position="120"/>
    </location>
</feature>
<feature type="compositionally biased region" description="Low complexity" evidence="1">
    <location>
        <begin position="75"/>
        <end position="104"/>
    </location>
</feature>
<dbReference type="EMBL" id="CP035493">
    <property type="protein sequence ID" value="QAY71107.1"/>
    <property type="molecule type" value="Genomic_DNA"/>
</dbReference>
<accession>A0A4P6FC48</accession>
<feature type="region of interest" description="Disordered" evidence="1">
    <location>
        <begin position="75"/>
        <end position="120"/>
    </location>
</feature>
<evidence type="ECO:0000313" key="3">
    <source>
        <dbReference type="Proteomes" id="UP000292118"/>
    </source>
</evidence>
<evidence type="ECO:0000313" key="2">
    <source>
        <dbReference type="EMBL" id="QAY71107.1"/>
    </source>
</evidence>
<sequence>MRRLFWVGVGVAATVVVYRKGRKVVRQYLPSSVAERAEKAAHDAGERATGFLAEFRETFGEARARREAELTAALLAEGQQDPATTRAARATGARRPSPAGGPAADVDPFDGDEAELGYSF</sequence>
<protein>
    <submittedName>
        <fullName evidence="2">Uncharacterized protein</fullName>
    </submittedName>
</protein>
<proteinExistence type="predicted"/>